<dbReference type="InterPro" id="IPR036900">
    <property type="entry name" value="A-D-PHexomutase_C_sf"/>
</dbReference>
<dbReference type="GO" id="GO:0005829">
    <property type="term" value="C:cytosol"/>
    <property type="evidence" value="ECO:0007669"/>
    <property type="project" value="TreeGrafter"/>
</dbReference>
<dbReference type="Pfam" id="PF02879">
    <property type="entry name" value="PGM_PMM_II"/>
    <property type="match status" value="1"/>
</dbReference>
<dbReference type="PANTHER" id="PTHR42946">
    <property type="entry name" value="PHOSPHOHEXOSE MUTASE"/>
    <property type="match status" value="1"/>
</dbReference>
<name>A0A2S5R9I7_9PROT</name>
<comment type="cofactor">
    <cofactor evidence="1">
        <name>Mg(2+)</name>
        <dbReference type="ChEBI" id="CHEBI:18420"/>
    </cofactor>
</comment>
<keyword evidence="5" id="KW-0460">Magnesium</keyword>
<dbReference type="Pfam" id="PF02880">
    <property type="entry name" value="PGM_PMM_III"/>
    <property type="match status" value="1"/>
</dbReference>
<evidence type="ECO:0000259" key="9">
    <source>
        <dbReference type="Pfam" id="PF02879"/>
    </source>
</evidence>
<keyword evidence="3" id="KW-0597">Phosphoprotein</keyword>
<comment type="similarity">
    <text evidence="2">Belongs to the phosphohexose mutase family.</text>
</comment>
<dbReference type="InterPro" id="IPR005845">
    <property type="entry name" value="A-D-PHexomutase_a/b/a-II"/>
</dbReference>
<evidence type="ECO:0000256" key="5">
    <source>
        <dbReference type="ARBA" id="ARBA00022842"/>
    </source>
</evidence>
<feature type="domain" description="Alpha-D-phosphohexomutase alpha/beta/alpha" evidence="10">
    <location>
        <begin position="270"/>
        <end position="354"/>
    </location>
</feature>
<accession>A0A2S5R9I7</accession>
<evidence type="ECO:0000313" key="12">
    <source>
        <dbReference type="Proteomes" id="UP000239425"/>
    </source>
</evidence>
<dbReference type="GO" id="GO:0046872">
    <property type="term" value="F:metal ion binding"/>
    <property type="evidence" value="ECO:0007669"/>
    <property type="project" value="UniProtKB-KW"/>
</dbReference>
<dbReference type="Pfam" id="PF00408">
    <property type="entry name" value="PGM_PMM_IV"/>
    <property type="match status" value="1"/>
</dbReference>
<dbReference type="InterPro" id="IPR016055">
    <property type="entry name" value="A-D-PHexomutase_a/b/a-I/II/III"/>
</dbReference>
<dbReference type="InterPro" id="IPR005844">
    <property type="entry name" value="A-D-PHexomutase_a/b/a-I"/>
</dbReference>
<dbReference type="Gene3D" id="3.40.120.10">
    <property type="entry name" value="Alpha-D-Glucose-1,6-Bisphosphate, subunit A, domain 3"/>
    <property type="match status" value="3"/>
</dbReference>
<evidence type="ECO:0000256" key="6">
    <source>
        <dbReference type="ARBA" id="ARBA00023235"/>
    </source>
</evidence>
<sequence>MQKLRWFGTDGIRGVAFEGLFVPSILTRIGCAFADYLHKKLSKNFGKKSRKDSQKSLWVLMGMDTRDSGSEFLFALAAGLEEGRVGIGNLGVCSSGALAWLTRYYGADFGIMVSASHNTSLYNGIKFFDSKGSKLSSEEELEIEFFIDQYIQDSKKTVRKYFNKHVSYSQLPYTQALIQDRDLMGLRVVLDGAHGSLWNFAAQCFKACGAHVLATLGSAPNGHNINENIGVLYPNHLQQAVLAHSADLGFCFDGDGDRVGVVDALGKYWNGDHILAVLAQEAMSMVGTVMSNYGLERHCRENGRSFFRVDVGDRWIAQALKAYGLRWGGEASGHIIDHSFLPVGDGLWIALELSTKFLKGMKAPLFPAFTPYPVMQCALPITENFSFLESDTQSYLHTLRASLEPHIRLVIRPSGTEPVIRVLVEGPCSVELKCVMEHVLGWLSRYTKAEKIFESSVA</sequence>
<dbReference type="GO" id="GO:0004615">
    <property type="term" value="F:phosphomannomutase activity"/>
    <property type="evidence" value="ECO:0007669"/>
    <property type="project" value="TreeGrafter"/>
</dbReference>
<evidence type="ECO:0000256" key="1">
    <source>
        <dbReference type="ARBA" id="ARBA00001946"/>
    </source>
</evidence>
<comment type="caution">
    <text evidence="11">The sequence shown here is derived from an EMBL/GenBank/DDBJ whole genome shotgun (WGS) entry which is preliminary data.</text>
</comment>
<dbReference type="EMBL" id="PHHC01000079">
    <property type="protein sequence ID" value="PPE03984.1"/>
    <property type="molecule type" value="Genomic_DNA"/>
</dbReference>
<dbReference type="InterPro" id="IPR005846">
    <property type="entry name" value="A-D-PHexomutase_a/b/a-III"/>
</dbReference>
<dbReference type="RefSeq" id="WP_104206607.1">
    <property type="nucleotide sequence ID" value="NZ_PHHC01000079.1"/>
</dbReference>
<dbReference type="Pfam" id="PF02878">
    <property type="entry name" value="PGM_PMM_I"/>
    <property type="match status" value="1"/>
</dbReference>
<keyword evidence="6" id="KW-0413">Isomerase</keyword>
<feature type="domain" description="Alpha-D-phosphohexomutase alpha/beta/alpha" evidence="9">
    <location>
        <begin position="184"/>
        <end position="265"/>
    </location>
</feature>
<evidence type="ECO:0000259" key="8">
    <source>
        <dbReference type="Pfam" id="PF02878"/>
    </source>
</evidence>
<feature type="domain" description="Alpha-D-phosphohexomutase alpha/beta/alpha" evidence="8">
    <location>
        <begin position="6"/>
        <end position="149"/>
    </location>
</feature>
<organism evidence="11 12">
    <name type="scientific">Holospora curviuscula</name>
    <dbReference type="NCBI Taxonomy" id="1082868"/>
    <lineage>
        <taxon>Bacteria</taxon>
        <taxon>Pseudomonadati</taxon>
        <taxon>Pseudomonadota</taxon>
        <taxon>Alphaproteobacteria</taxon>
        <taxon>Holosporales</taxon>
        <taxon>Holosporaceae</taxon>
        <taxon>Holospora</taxon>
    </lineage>
</organism>
<dbReference type="SUPFAM" id="SSF55957">
    <property type="entry name" value="Phosphoglucomutase, C-terminal domain"/>
    <property type="match status" value="1"/>
</dbReference>
<feature type="domain" description="Alpha-D-phosphohexomutase C-terminal" evidence="7">
    <location>
        <begin position="408"/>
        <end position="432"/>
    </location>
</feature>
<dbReference type="InterPro" id="IPR005843">
    <property type="entry name" value="A-D-PHexomutase_C"/>
</dbReference>
<dbReference type="Proteomes" id="UP000239425">
    <property type="component" value="Unassembled WGS sequence"/>
</dbReference>
<dbReference type="GO" id="GO:0009252">
    <property type="term" value="P:peptidoglycan biosynthetic process"/>
    <property type="evidence" value="ECO:0007669"/>
    <property type="project" value="TreeGrafter"/>
</dbReference>
<evidence type="ECO:0000259" key="7">
    <source>
        <dbReference type="Pfam" id="PF00408"/>
    </source>
</evidence>
<dbReference type="SUPFAM" id="SSF53738">
    <property type="entry name" value="Phosphoglucomutase, first 3 domains"/>
    <property type="match status" value="3"/>
</dbReference>
<gene>
    <name evidence="11" type="ORF">HCUR_00519</name>
</gene>
<evidence type="ECO:0000256" key="4">
    <source>
        <dbReference type="ARBA" id="ARBA00022723"/>
    </source>
</evidence>
<evidence type="ECO:0000256" key="3">
    <source>
        <dbReference type="ARBA" id="ARBA00022553"/>
    </source>
</evidence>
<proteinExistence type="inferred from homology"/>
<dbReference type="PANTHER" id="PTHR42946:SF1">
    <property type="entry name" value="PHOSPHOGLUCOMUTASE (ALPHA-D-GLUCOSE-1,6-BISPHOSPHATE-DEPENDENT)"/>
    <property type="match status" value="1"/>
</dbReference>
<dbReference type="OrthoDB" id="9803322at2"/>
<protein>
    <submittedName>
        <fullName evidence="11">Phosphoglucosamine mutase</fullName>
    </submittedName>
</protein>
<dbReference type="GO" id="GO:0005975">
    <property type="term" value="P:carbohydrate metabolic process"/>
    <property type="evidence" value="ECO:0007669"/>
    <property type="project" value="InterPro"/>
</dbReference>
<dbReference type="GO" id="GO:0008966">
    <property type="term" value="F:phosphoglucosamine mutase activity"/>
    <property type="evidence" value="ECO:0007669"/>
    <property type="project" value="TreeGrafter"/>
</dbReference>
<dbReference type="AlphaFoldDB" id="A0A2S5R9I7"/>
<dbReference type="Gene3D" id="3.30.310.50">
    <property type="entry name" value="Alpha-D-phosphohexomutase, C-terminal domain"/>
    <property type="match status" value="1"/>
</dbReference>
<keyword evidence="4" id="KW-0479">Metal-binding</keyword>
<dbReference type="InterPro" id="IPR005841">
    <property type="entry name" value="Alpha-D-phosphohexomutase_SF"/>
</dbReference>
<evidence type="ECO:0000259" key="10">
    <source>
        <dbReference type="Pfam" id="PF02880"/>
    </source>
</evidence>
<keyword evidence="12" id="KW-1185">Reference proteome</keyword>
<evidence type="ECO:0000256" key="2">
    <source>
        <dbReference type="ARBA" id="ARBA00010231"/>
    </source>
</evidence>
<dbReference type="PRINTS" id="PR00509">
    <property type="entry name" value="PGMPMM"/>
</dbReference>
<reference evidence="11 12" key="1">
    <citation type="submission" date="2017-11" db="EMBL/GenBank/DDBJ databases">
        <title>Comparative genomic analysis of Holospora spp., intranuclear symbionts of paramecia.</title>
        <authorList>
            <person name="Garushyants S.K."/>
            <person name="Beliavskaya A."/>
            <person name="Malko D.B."/>
            <person name="Logacheva M.D."/>
            <person name="Rautian M.S."/>
            <person name="Gelfand M.S."/>
        </authorList>
    </citation>
    <scope>NUCLEOTIDE SEQUENCE [LARGE SCALE GENOMIC DNA]</scope>
    <source>
        <strain evidence="12">02AZ16</strain>
    </source>
</reference>
<evidence type="ECO:0000313" key="11">
    <source>
        <dbReference type="EMBL" id="PPE03984.1"/>
    </source>
</evidence>
<dbReference type="InterPro" id="IPR050060">
    <property type="entry name" value="Phosphoglucosamine_mutase"/>
</dbReference>
<dbReference type="GO" id="GO:0006048">
    <property type="term" value="P:UDP-N-acetylglucosamine biosynthetic process"/>
    <property type="evidence" value="ECO:0007669"/>
    <property type="project" value="TreeGrafter"/>
</dbReference>